<dbReference type="AlphaFoldDB" id="A0A0C2DG37"/>
<dbReference type="PANTHER" id="PTHR43179">
    <property type="entry name" value="RHAMNOSYLTRANSFERASE WBBL"/>
    <property type="match status" value="1"/>
</dbReference>
<proteinExistence type="predicted"/>
<accession>A0A0C2DG37</accession>
<gene>
    <name evidence="2" type="ORF">DB30_07662</name>
</gene>
<sequence>MQLSAVIPVRDRSGPRLDNCLRSLRWQQLEPGALEIVITDYGSSAEQAAALRDLCECYGVRLVRVDANGVWNRARALNYGIQQATGRYVFCTDADMIFAPNFVQTLLDTQAAERDAAFVVCHCRDLPERLAEQTWTLEDFPQLLAAAPFRKATGTGACQVARREFFERVRGYDEGFSFWGQEDNDMRFRAGRAGLRQVWVQDQTAMLHQWHPSERGKQPLRKSLNDVRFHLTKRVTVKNWRGWGERSRPLGLG</sequence>
<dbReference type="CDD" id="cd00761">
    <property type="entry name" value="Glyco_tranf_GTA_type"/>
    <property type="match status" value="1"/>
</dbReference>
<feature type="domain" description="Glycosyltransferase 2-like" evidence="1">
    <location>
        <begin position="4"/>
        <end position="169"/>
    </location>
</feature>
<organism evidence="2 3">
    <name type="scientific">Enhygromyxa salina</name>
    <dbReference type="NCBI Taxonomy" id="215803"/>
    <lineage>
        <taxon>Bacteria</taxon>
        <taxon>Pseudomonadati</taxon>
        <taxon>Myxococcota</taxon>
        <taxon>Polyangia</taxon>
        <taxon>Nannocystales</taxon>
        <taxon>Nannocystaceae</taxon>
        <taxon>Enhygromyxa</taxon>
    </lineage>
</organism>
<dbReference type="InterPro" id="IPR001173">
    <property type="entry name" value="Glyco_trans_2-like"/>
</dbReference>
<name>A0A0C2DG37_9BACT</name>
<evidence type="ECO:0000313" key="3">
    <source>
        <dbReference type="Proteomes" id="UP000031599"/>
    </source>
</evidence>
<protein>
    <recommendedName>
        <fullName evidence="1">Glycosyltransferase 2-like domain-containing protein</fullName>
    </recommendedName>
</protein>
<dbReference type="PANTHER" id="PTHR43179:SF7">
    <property type="entry name" value="RHAMNOSYLTRANSFERASE WBBL"/>
    <property type="match status" value="1"/>
</dbReference>
<reference evidence="2 3" key="1">
    <citation type="submission" date="2014-12" db="EMBL/GenBank/DDBJ databases">
        <title>Genome assembly of Enhygromyxa salina DSM 15201.</title>
        <authorList>
            <person name="Sharma G."/>
            <person name="Subramanian S."/>
        </authorList>
    </citation>
    <scope>NUCLEOTIDE SEQUENCE [LARGE SCALE GENOMIC DNA]</scope>
    <source>
        <strain evidence="2 3">DSM 15201</strain>
    </source>
</reference>
<dbReference type="EMBL" id="JMCC02000009">
    <property type="protein sequence ID" value="KIG18647.1"/>
    <property type="molecule type" value="Genomic_DNA"/>
</dbReference>
<evidence type="ECO:0000313" key="2">
    <source>
        <dbReference type="EMBL" id="KIG18647.1"/>
    </source>
</evidence>
<dbReference type="InterPro" id="IPR029044">
    <property type="entry name" value="Nucleotide-diphossugar_trans"/>
</dbReference>
<dbReference type="Proteomes" id="UP000031599">
    <property type="component" value="Unassembled WGS sequence"/>
</dbReference>
<dbReference type="Gene3D" id="3.90.550.10">
    <property type="entry name" value="Spore Coat Polysaccharide Biosynthesis Protein SpsA, Chain A"/>
    <property type="match status" value="1"/>
</dbReference>
<dbReference type="SUPFAM" id="SSF53448">
    <property type="entry name" value="Nucleotide-diphospho-sugar transferases"/>
    <property type="match status" value="1"/>
</dbReference>
<comment type="caution">
    <text evidence="2">The sequence shown here is derived from an EMBL/GenBank/DDBJ whole genome shotgun (WGS) entry which is preliminary data.</text>
</comment>
<dbReference type="Pfam" id="PF00535">
    <property type="entry name" value="Glycos_transf_2"/>
    <property type="match status" value="1"/>
</dbReference>
<evidence type="ECO:0000259" key="1">
    <source>
        <dbReference type="Pfam" id="PF00535"/>
    </source>
</evidence>